<reference evidence="1 2" key="1">
    <citation type="journal article" date="2023" name="Microb. Genom.">
        <title>Mesoterricola silvestris gen. nov., sp. nov., Mesoterricola sediminis sp. nov., Geothrix oryzae sp. nov., Geothrix edaphica sp. nov., Geothrix rubra sp. nov., and Geothrix limicola sp. nov., six novel members of Acidobacteriota isolated from soils.</title>
        <authorList>
            <person name="Weisberg A.J."/>
            <person name="Pearce E."/>
            <person name="Kramer C.G."/>
            <person name="Chang J.H."/>
            <person name="Clarke C.R."/>
        </authorList>
    </citation>
    <scope>NUCLEOTIDE SEQUENCE [LARGE SCALE GENOMIC DNA]</scope>
    <source>
        <strain evidence="1 2">NB05-1H</strain>
    </source>
</reference>
<dbReference type="EMBL" id="JARAWP010000031">
    <property type="protein sequence ID" value="MDX3024041.1"/>
    <property type="molecule type" value="Genomic_DNA"/>
</dbReference>
<evidence type="ECO:0000313" key="2">
    <source>
        <dbReference type="Proteomes" id="UP001272987"/>
    </source>
</evidence>
<dbReference type="Proteomes" id="UP001272987">
    <property type="component" value="Unassembled WGS sequence"/>
</dbReference>
<evidence type="ECO:0000313" key="1">
    <source>
        <dbReference type="EMBL" id="MDX3024041.1"/>
    </source>
</evidence>
<sequence>MSATEGRPAVVGIGKSIRRGSLLSLDTATRATLPHLPYADAVHAALVALAVVPDVLEAGVRRESDSPRHLLFARLEWLPGHDDLVPDAGRAEGLTVEWSHPGGWSARIGADLVVLDVDEIAGPEVVADAALHAALCGLRCACERPDGATRWTNAIYLDVALVAYDERQGVTR</sequence>
<proteinExistence type="predicted"/>
<accession>A0ABU4M7J4</accession>
<organism evidence="1 2">
    <name type="scientific">Streptomyces acidiscabies</name>
    <dbReference type="NCBI Taxonomy" id="42234"/>
    <lineage>
        <taxon>Bacteria</taxon>
        <taxon>Bacillati</taxon>
        <taxon>Actinomycetota</taxon>
        <taxon>Actinomycetes</taxon>
        <taxon>Kitasatosporales</taxon>
        <taxon>Streptomycetaceae</taxon>
        <taxon>Streptomyces</taxon>
    </lineage>
</organism>
<dbReference type="RefSeq" id="WP_319167138.1">
    <property type="nucleotide sequence ID" value="NZ_JARAWP010000031.1"/>
</dbReference>
<comment type="caution">
    <text evidence="1">The sequence shown here is derived from an EMBL/GenBank/DDBJ whole genome shotgun (WGS) entry which is preliminary data.</text>
</comment>
<keyword evidence="2" id="KW-1185">Reference proteome</keyword>
<name>A0ABU4M7J4_9ACTN</name>
<protein>
    <submittedName>
        <fullName evidence="1">Uncharacterized protein</fullName>
    </submittedName>
</protein>
<gene>
    <name evidence="1" type="ORF">PV666_40155</name>
</gene>